<evidence type="ECO:0000313" key="1">
    <source>
        <dbReference type="EMBL" id="SAM01953.1"/>
    </source>
</evidence>
<accession>A0A163JTW6</accession>
<protein>
    <submittedName>
        <fullName evidence="1">Uncharacterized protein</fullName>
    </submittedName>
</protein>
<name>A0A163JTW6_ABSGL</name>
<evidence type="ECO:0000313" key="2">
    <source>
        <dbReference type="Proteomes" id="UP000078561"/>
    </source>
</evidence>
<dbReference type="AlphaFoldDB" id="A0A163JTW6"/>
<dbReference type="EMBL" id="LT553604">
    <property type="protein sequence ID" value="SAM01953.1"/>
    <property type="molecule type" value="Genomic_DNA"/>
</dbReference>
<keyword evidence="2" id="KW-1185">Reference proteome</keyword>
<gene>
    <name evidence="1" type="primary">ABSGL_07703.1 scaffold 8929</name>
</gene>
<reference evidence="1" key="1">
    <citation type="submission" date="2016-04" db="EMBL/GenBank/DDBJ databases">
        <authorList>
            <person name="Evans L.H."/>
            <person name="Alamgir A."/>
            <person name="Owens N."/>
            <person name="Weber N.D."/>
            <person name="Virtaneva K."/>
            <person name="Barbian K."/>
            <person name="Babar A."/>
            <person name="Rosenke K."/>
        </authorList>
    </citation>
    <scope>NUCLEOTIDE SEQUENCE [LARGE SCALE GENOMIC DNA]</scope>
    <source>
        <strain evidence="1">CBS 101.48</strain>
    </source>
</reference>
<dbReference type="InParanoid" id="A0A163JTW6"/>
<organism evidence="1">
    <name type="scientific">Absidia glauca</name>
    <name type="common">Pin mould</name>
    <dbReference type="NCBI Taxonomy" id="4829"/>
    <lineage>
        <taxon>Eukaryota</taxon>
        <taxon>Fungi</taxon>
        <taxon>Fungi incertae sedis</taxon>
        <taxon>Mucoromycota</taxon>
        <taxon>Mucoromycotina</taxon>
        <taxon>Mucoromycetes</taxon>
        <taxon>Mucorales</taxon>
        <taxon>Cunninghamellaceae</taxon>
        <taxon>Absidia</taxon>
    </lineage>
</organism>
<sequence>MTWLQTLTVRSGRPSELAHPIGTEIQPVGNVEPMALLKRGNGQWPVMGTVISLLKDLSRNFYGLLRMTVRACTSHSNLNSITLKCEALGSSQAGKR</sequence>
<proteinExistence type="predicted"/>
<dbReference type="Proteomes" id="UP000078561">
    <property type="component" value="Unassembled WGS sequence"/>
</dbReference>